<dbReference type="Gene3D" id="3.60.15.10">
    <property type="entry name" value="Ribonuclease Z/Hydroxyacylglutathione hydrolase-like"/>
    <property type="match status" value="1"/>
</dbReference>
<dbReference type="PANTHER" id="PTHR46018">
    <property type="entry name" value="ZINC PHOSPHODIESTERASE ELAC PROTEIN 1"/>
    <property type="match status" value="1"/>
</dbReference>
<feature type="active site" description="Proton acceptor" evidence="8">
    <location>
        <position position="66"/>
    </location>
</feature>
<comment type="cofactor">
    <cofactor evidence="8">
        <name>Zn(2+)</name>
        <dbReference type="ChEBI" id="CHEBI:29105"/>
    </cofactor>
    <text evidence="8">Binds 2 Zn(2+) ions.</text>
</comment>
<organism evidence="9 10">
    <name type="scientific">Noviherbaspirillum aridicola</name>
    <dbReference type="NCBI Taxonomy" id="2849687"/>
    <lineage>
        <taxon>Bacteria</taxon>
        <taxon>Pseudomonadati</taxon>
        <taxon>Pseudomonadota</taxon>
        <taxon>Betaproteobacteria</taxon>
        <taxon>Burkholderiales</taxon>
        <taxon>Oxalobacteraceae</taxon>
        <taxon>Noviherbaspirillum</taxon>
    </lineage>
</organism>
<feature type="binding site" evidence="8">
    <location>
        <position position="62"/>
    </location>
    <ligand>
        <name>Zn(2+)</name>
        <dbReference type="ChEBI" id="CHEBI:29105"/>
        <label>1</label>
        <note>catalytic</note>
    </ligand>
</feature>
<evidence type="ECO:0000313" key="10">
    <source>
        <dbReference type="Proteomes" id="UP000887222"/>
    </source>
</evidence>
<feature type="binding site" evidence="8">
    <location>
        <position position="66"/>
    </location>
    <ligand>
        <name>Zn(2+)</name>
        <dbReference type="ChEBI" id="CHEBI:29105"/>
        <label>2</label>
        <note>catalytic</note>
    </ligand>
</feature>
<gene>
    <name evidence="8 9" type="primary">rnz</name>
    <name evidence="9" type="ORF">NCCP691_39560</name>
</gene>
<protein>
    <recommendedName>
        <fullName evidence="8">Ribonuclease Z</fullName>
        <shortName evidence="8">RNase Z</shortName>
        <ecNumber evidence="8">3.1.26.11</ecNumber>
    </recommendedName>
    <alternativeName>
        <fullName evidence="8">tRNA 3 endonuclease</fullName>
    </alternativeName>
    <alternativeName>
        <fullName evidence="8">tRNase Z</fullName>
    </alternativeName>
</protein>
<evidence type="ECO:0000256" key="6">
    <source>
        <dbReference type="ARBA" id="ARBA00022801"/>
    </source>
</evidence>
<accession>A0ABQ4QA53</accession>
<evidence type="ECO:0000313" key="9">
    <source>
        <dbReference type="EMBL" id="GIZ53942.1"/>
    </source>
</evidence>
<dbReference type="InterPro" id="IPR036866">
    <property type="entry name" value="RibonucZ/Hydroxyglut_hydro"/>
</dbReference>
<dbReference type="SUPFAM" id="SSF56281">
    <property type="entry name" value="Metallo-hydrolase/oxidoreductase"/>
    <property type="match status" value="1"/>
</dbReference>
<dbReference type="Pfam" id="PF23023">
    <property type="entry name" value="Anti-Pycsar_Apyc1"/>
    <property type="match status" value="1"/>
</dbReference>
<comment type="subunit">
    <text evidence="1 8">Homodimer.</text>
</comment>
<comment type="catalytic activity">
    <reaction evidence="8">
        <text>Endonucleolytic cleavage of RNA, removing extra 3' nucleotides from tRNA precursor, generating 3' termini of tRNAs. A 3'-hydroxy group is left at the tRNA terminus and a 5'-phosphoryl group is left at the trailer molecule.</text>
        <dbReference type="EC" id="3.1.26.11"/>
    </reaction>
</comment>
<evidence type="ECO:0000256" key="5">
    <source>
        <dbReference type="ARBA" id="ARBA00022759"/>
    </source>
</evidence>
<keyword evidence="5 8" id="KW-0255">Endonuclease</keyword>
<dbReference type="EC" id="3.1.26.11" evidence="8"/>
<evidence type="ECO:0000256" key="2">
    <source>
        <dbReference type="ARBA" id="ARBA00022694"/>
    </source>
</evidence>
<keyword evidence="4 8" id="KW-0479">Metal-binding</keyword>
<feature type="binding site" evidence="8">
    <location>
        <position position="140"/>
    </location>
    <ligand>
        <name>Zn(2+)</name>
        <dbReference type="ChEBI" id="CHEBI:29105"/>
        <label>1</label>
        <note>catalytic</note>
    </ligand>
</feature>
<feature type="binding site" evidence="8">
    <location>
        <position position="64"/>
    </location>
    <ligand>
        <name>Zn(2+)</name>
        <dbReference type="ChEBI" id="CHEBI:29105"/>
        <label>1</label>
        <note>catalytic</note>
    </ligand>
</feature>
<dbReference type="EMBL" id="BPMK01000022">
    <property type="protein sequence ID" value="GIZ53942.1"/>
    <property type="molecule type" value="Genomic_DNA"/>
</dbReference>
<dbReference type="InterPro" id="IPR013471">
    <property type="entry name" value="RNase_Z/BN"/>
</dbReference>
<dbReference type="HAMAP" id="MF_01818">
    <property type="entry name" value="RNase_Z_BN"/>
    <property type="match status" value="1"/>
</dbReference>
<feature type="binding site" evidence="8">
    <location>
        <position position="270"/>
    </location>
    <ligand>
        <name>Zn(2+)</name>
        <dbReference type="ChEBI" id="CHEBI:29105"/>
        <label>2</label>
        <note>catalytic</note>
    </ligand>
</feature>
<comment type="similarity">
    <text evidence="8">Belongs to the RNase Z family.</text>
</comment>
<reference evidence="9 10" key="1">
    <citation type="journal article" date="2022" name="Int. J. Syst. Evol. Microbiol.">
        <title>Noviherbaspirillum aridicola sp. nov., isolated from an arid soil in Pakistan.</title>
        <authorList>
            <person name="Khan I.U."/>
            <person name="Saqib M."/>
            <person name="Amin A."/>
            <person name="Hussain F."/>
            <person name="Li L."/>
            <person name="Liu Y.H."/>
            <person name="Fang B.Z."/>
            <person name="Ahmed I."/>
            <person name="Li W.J."/>
        </authorList>
    </citation>
    <scope>NUCLEOTIDE SEQUENCE [LARGE SCALE GENOMIC DNA]</scope>
    <source>
        <strain evidence="9 10">NCCP-691</strain>
    </source>
</reference>
<keyword evidence="10" id="KW-1185">Reference proteome</keyword>
<evidence type="ECO:0000256" key="8">
    <source>
        <dbReference type="HAMAP-Rule" id="MF_01818"/>
    </source>
</evidence>
<comment type="caution">
    <text evidence="9">The sequence shown here is derived from an EMBL/GenBank/DDBJ whole genome shotgun (WGS) entry which is preliminary data.</text>
</comment>
<dbReference type="CDD" id="cd07717">
    <property type="entry name" value="RNaseZ_ZiPD-like_MBL-fold"/>
    <property type="match status" value="1"/>
</dbReference>
<evidence type="ECO:0000256" key="4">
    <source>
        <dbReference type="ARBA" id="ARBA00022723"/>
    </source>
</evidence>
<keyword evidence="3 8" id="KW-0540">Nuclease</keyword>
<keyword evidence="7 8" id="KW-0862">Zinc</keyword>
<name>A0ABQ4QA53_9BURK</name>
<evidence type="ECO:0000256" key="3">
    <source>
        <dbReference type="ARBA" id="ARBA00022722"/>
    </source>
</evidence>
<dbReference type="Proteomes" id="UP000887222">
    <property type="component" value="Unassembled WGS sequence"/>
</dbReference>
<evidence type="ECO:0000256" key="7">
    <source>
        <dbReference type="ARBA" id="ARBA00022833"/>
    </source>
</evidence>
<feature type="binding site" evidence="8">
    <location>
        <position position="211"/>
    </location>
    <ligand>
        <name>Zn(2+)</name>
        <dbReference type="ChEBI" id="CHEBI:29105"/>
        <label>2</label>
        <note>catalytic</note>
    </ligand>
</feature>
<feature type="binding site" evidence="8">
    <location>
        <position position="211"/>
    </location>
    <ligand>
        <name>Zn(2+)</name>
        <dbReference type="ChEBI" id="CHEBI:29105"/>
        <label>1</label>
        <note>catalytic</note>
    </ligand>
</feature>
<sequence length="328" mass="35846">MELLFLGTSSGTPTKTRNVSALAIRSEGARHWYLVDCGEGTQHRILHTRLSLTGLRAVFITHMHGDHCYGLPGLLASAGMLNRTEPLLIMGPGALQRFIAGVMETTQLRLPYALEFVEVEDLAPLSRLPDLAVQPVALSHRLPSYAYSFTEKSVENRLDVARLEREGVARGPHWGLLQQGGEVTLADGRVLRGADYLLPARRPRKLVVGGDNDTPALLRDAVRDADVLVHEATYTEDMLARVGPGPQHSSAARVARFAAEAGIAGLVLTHFSPRYQGQERGERNGGLSVADIADEARRFYPGRLFLANDLDRFILDREGHLATDPPGP</sequence>
<dbReference type="RefSeq" id="WP_220810352.1">
    <property type="nucleotide sequence ID" value="NZ_BPMK01000022.1"/>
</dbReference>
<dbReference type="PANTHER" id="PTHR46018:SF2">
    <property type="entry name" value="ZINC PHOSPHODIESTERASE ELAC PROTEIN 1"/>
    <property type="match status" value="1"/>
</dbReference>
<evidence type="ECO:0000256" key="1">
    <source>
        <dbReference type="ARBA" id="ARBA00011738"/>
    </source>
</evidence>
<feature type="binding site" evidence="8">
    <location>
        <position position="67"/>
    </location>
    <ligand>
        <name>Zn(2+)</name>
        <dbReference type="ChEBI" id="CHEBI:29105"/>
        <label>2</label>
        <note>catalytic</note>
    </ligand>
</feature>
<proteinExistence type="inferred from homology"/>
<keyword evidence="6 8" id="KW-0378">Hydrolase</keyword>
<keyword evidence="2 8" id="KW-0819">tRNA processing</keyword>
<comment type="function">
    <text evidence="8">Zinc phosphodiesterase, which displays some tRNA 3'-processing endonuclease activity. Probably involved in tRNA maturation, by removing a 3'-trailer from precursor tRNA.</text>
</comment>